<dbReference type="AlphaFoldDB" id="C6THN8"/>
<protein>
    <submittedName>
        <fullName evidence="2">Uncharacterized protein</fullName>
    </submittedName>
</protein>
<organism evidence="2">
    <name type="scientific">Glycine max</name>
    <name type="common">Soybean</name>
    <name type="synonym">Glycine hispida</name>
    <dbReference type="NCBI Taxonomy" id="3847"/>
    <lineage>
        <taxon>Eukaryota</taxon>
        <taxon>Viridiplantae</taxon>
        <taxon>Streptophyta</taxon>
        <taxon>Embryophyta</taxon>
        <taxon>Tracheophyta</taxon>
        <taxon>Spermatophyta</taxon>
        <taxon>Magnoliopsida</taxon>
        <taxon>eudicotyledons</taxon>
        <taxon>Gunneridae</taxon>
        <taxon>Pentapetalae</taxon>
        <taxon>rosids</taxon>
        <taxon>fabids</taxon>
        <taxon>Fabales</taxon>
        <taxon>Fabaceae</taxon>
        <taxon>Papilionoideae</taxon>
        <taxon>50 kb inversion clade</taxon>
        <taxon>NPAAA clade</taxon>
        <taxon>indigoferoid/millettioid clade</taxon>
        <taxon>Phaseoleae</taxon>
        <taxon>Glycine</taxon>
        <taxon>Glycine subgen. Soja</taxon>
    </lineage>
</organism>
<sequence>MLSKYHHAYLSFPLQHSTLLHVFSTLICVFFSSFTTTEFQQENTRFNFYAFGTLPYIPTCYSLQNKLSEIGSRLKTFDVISFTLDLQNPFPESKKSTSKIQPFFVLFLLSSLIRVSTQFNSFLPLHILKSQHQQPFPSSKNLDLPTPTTHSPIS</sequence>
<feature type="region of interest" description="Disordered" evidence="1">
    <location>
        <begin position="134"/>
        <end position="154"/>
    </location>
</feature>
<accession>C6THN8</accession>
<evidence type="ECO:0000313" key="2">
    <source>
        <dbReference type="EMBL" id="ACU21340.1"/>
    </source>
</evidence>
<dbReference type="EMBL" id="BT097164">
    <property type="protein sequence ID" value="ACU21340.1"/>
    <property type="molecule type" value="mRNA"/>
</dbReference>
<proteinExistence type="evidence at transcript level"/>
<reference evidence="2" key="1">
    <citation type="submission" date="2009-08" db="EMBL/GenBank/DDBJ databases">
        <authorList>
            <person name="Cheung F."/>
            <person name="Xiao Y."/>
            <person name="Chan A."/>
            <person name="Moskal W."/>
            <person name="Town C.D."/>
        </authorList>
    </citation>
    <scope>NUCLEOTIDE SEQUENCE</scope>
</reference>
<evidence type="ECO:0000256" key="1">
    <source>
        <dbReference type="SAM" id="MobiDB-lite"/>
    </source>
</evidence>
<name>C6THN8_SOYBN</name>